<dbReference type="RefSeq" id="WP_101359855.1">
    <property type="nucleotide sequence ID" value="NZ_NKXO01000066.1"/>
</dbReference>
<comment type="caution">
    <text evidence="3">The sequence shown here is derived from an EMBL/GenBank/DDBJ whole genome shotgun (WGS) entry which is preliminary data.</text>
</comment>
<reference evidence="3 4" key="1">
    <citation type="submission" date="2017-06" db="EMBL/GenBank/DDBJ databases">
        <title>Raineya orbicola gen. nov., sp. nov. a slightly thermophilic bacterium of the phylum Bacteroidetes and the description of Raineyaceae fam. nov.</title>
        <authorList>
            <person name="Albuquerque L."/>
            <person name="Polonia A.R.M."/>
            <person name="Barroso C."/>
            <person name="Froufe H.J.C."/>
            <person name="Lage O."/>
            <person name="Lobo-Da-Cunha A."/>
            <person name="Egas C."/>
            <person name="Da Costa M.S."/>
        </authorList>
    </citation>
    <scope>NUCLEOTIDE SEQUENCE [LARGE SCALE GENOMIC DNA]</scope>
    <source>
        <strain evidence="3 4">SPSPC-11</strain>
    </source>
</reference>
<dbReference type="OrthoDB" id="9788235at2"/>
<proteinExistence type="inferred from homology"/>
<dbReference type="InterPro" id="IPR020904">
    <property type="entry name" value="Sc_DH/Rdtase_CS"/>
</dbReference>
<dbReference type="GO" id="GO:0032787">
    <property type="term" value="P:monocarboxylic acid metabolic process"/>
    <property type="evidence" value="ECO:0007669"/>
    <property type="project" value="UniProtKB-ARBA"/>
</dbReference>
<dbReference type="InterPro" id="IPR050259">
    <property type="entry name" value="SDR"/>
</dbReference>
<dbReference type="Pfam" id="PF00106">
    <property type="entry name" value="adh_short"/>
    <property type="match status" value="1"/>
</dbReference>
<dbReference type="InterPro" id="IPR011294">
    <property type="entry name" value="3-OHbutyrate_DH"/>
</dbReference>
<dbReference type="PANTHER" id="PTHR42879:SF2">
    <property type="entry name" value="3-OXOACYL-[ACYL-CARRIER-PROTEIN] REDUCTASE FABG"/>
    <property type="match status" value="1"/>
</dbReference>
<evidence type="ECO:0000256" key="2">
    <source>
        <dbReference type="RuleBase" id="RU000363"/>
    </source>
</evidence>
<dbReference type="PANTHER" id="PTHR42879">
    <property type="entry name" value="3-OXOACYL-(ACYL-CARRIER-PROTEIN) REDUCTASE"/>
    <property type="match status" value="1"/>
</dbReference>
<dbReference type="PROSITE" id="PS00061">
    <property type="entry name" value="ADH_SHORT"/>
    <property type="match status" value="1"/>
</dbReference>
<dbReference type="PRINTS" id="PR00080">
    <property type="entry name" value="SDRFAMILY"/>
</dbReference>
<dbReference type="Gene3D" id="3.40.50.720">
    <property type="entry name" value="NAD(P)-binding Rossmann-like Domain"/>
    <property type="match status" value="1"/>
</dbReference>
<dbReference type="FunFam" id="3.40.50.720:FF:000084">
    <property type="entry name" value="Short-chain dehydrogenase reductase"/>
    <property type="match status" value="1"/>
</dbReference>
<dbReference type="PRINTS" id="PR00081">
    <property type="entry name" value="GDHRDH"/>
</dbReference>
<dbReference type="InterPro" id="IPR002347">
    <property type="entry name" value="SDR_fam"/>
</dbReference>
<dbReference type="NCBIfam" id="TIGR01963">
    <property type="entry name" value="PHB_DH"/>
    <property type="match status" value="1"/>
</dbReference>
<dbReference type="AlphaFoldDB" id="A0A2N3I2V9"/>
<comment type="similarity">
    <text evidence="1 2">Belongs to the short-chain dehydrogenases/reductases (SDR) family.</text>
</comment>
<gene>
    <name evidence="3" type="ORF">Rain11_2595</name>
</gene>
<dbReference type="NCBIfam" id="NF009093">
    <property type="entry name" value="PRK12429.1"/>
    <property type="match status" value="1"/>
</dbReference>
<dbReference type="GO" id="GO:0003858">
    <property type="term" value="F:3-hydroxybutyrate dehydrogenase activity"/>
    <property type="evidence" value="ECO:0007669"/>
    <property type="project" value="InterPro"/>
</dbReference>
<organism evidence="3 4">
    <name type="scientific">Raineya orbicola</name>
    <dbReference type="NCBI Taxonomy" id="2016530"/>
    <lineage>
        <taxon>Bacteria</taxon>
        <taxon>Pseudomonadati</taxon>
        <taxon>Bacteroidota</taxon>
        <taxon>Cytophagia</taxon>
        <taxon>Cytophagales</taxon>
        <taxon>Raineyaceae</taxon>
        <taxon>Raineya</taxon>
    </lineage>
</organism>
<sequence>MANGKNALVTGSTSGIGLGIAKALAQAGYNVMFNGLVRNDEERNAAEKVAQDVAKEYGVKTLFNPANMMKGEEIRAMIAQAEQTWGSVDVLVNNAGIQFVSPIEDFPEDKWDAIIAINLTAAFHTSKAVWKGMKARGWGRIINITSAHALQASEFKSAYVASKHGVTGLTKTLALEGATCGITCNAICPGYVLTPLVEGQIPDQMKAHNMSREEVIQKVMLYKHAIKDFVTVEQIGALVVFLASDAAKLITGVSIPVDGGWSAQ</sequence>
<evidence type="ECO:0000313" key="3">
    <source>
        <dbReference type="EMBL" id="PKQ64626.1"/>
    </source>
</evidence>
<dbReference type="Proteomes" id="UP000233387">
    <property type="component" value="Unassembled WGS sequence"/>
</dbReference>
<dbReference type="InterPro" id="IPR036291">
    <property type="entry name" value="NAD(P)-bd_dom_sf"/>
</dbReference>
<evidence type="ECO:0000313" key="4">
    <source>
        <dbReference type="Proteomes" id="UP000233387"/>
    </source>
</evidence>
<evidence type="ECO:0000256" key="1">
    <source>
        <dbReference type="ARBA" id="ARBA00006484"/>
    </source>
</evidence>
<protein>
    <submittedName>
        <fullName evidence="3">3-hydroxybutyrate dehydrogenase</fullName>
    </submittedName>
</protein>
<accession>A0A2N3I2V9</accession>
<dbReference type="EMBL" id="NKXO01000066">
    <property type="protein sequence ID" value="PKQ64626.1"/>
    <property type="molecule type" value="Genomic_DNA"/>
</dbReference>
<dbReference type="SUPFAM" id="SSF51735">
    <property type="entry name" value="NAD(P)-binding Rossmann-fold domains"/>
    <property type="match status" value="1"/>
</dbReference>
<keyword evidence="4" id="KW-1185">Reference proteome</keyword>
<name>A0A2N3I2V9_9BACT</name>